<protein>
    <submittedName>
        <fullName evidence="2">Uncharacterized protein</fullName>
    </submittedName>
</protein>
<proteinExistence type="predicted"/>
<keyword evidence="3" id="KW-1185">Reference proteome</keyword>
<dbReference type="AlphaFoldDB" id="A0AA38YSZ7"/>
<dbReference type="EMBL" id="JARBHA010000018">
    <property type="protein sequence ID" value="KAJ9676126.1"/>
    <property type="molecule type" value="Genomic_DNA"/>
</dbReference>
<accession>A0AA38YSZ7</accession>
<feature type="compositionally biased region" description="Basic and acidic residues" evidence="1">
    <location>
        <begin position="59"/>
        <end position="82"/>
    </location>
</feature>
<dbReference type="Proteomes" id="UP001168098">
    <property type="component" value="Unassembled WGS sequence"/>
</dbReference>
<organism evidence="2 3">
    <name type="scientific">Vitis rotundifolia</name>
    <name type="common">Muscadine grape</name>
    <dbReference type="NCBI Taxonomy" id="103349"/>
    <lineage>
        <taxon>Eukaryota</taxon>
        <taxon>Viridiplantae</taxon>
        <taxon>Streptophyta</taxon>
        <taxon>Embryophyta</taxon>
        <taxon>Tracheophyta</taxon>
        <taxon>Spermatophyta</taxon>
        <taxon>Magnoliopsida</taxon>
        <taxon>eudicotyledons</taxon>
        <taxon>Gunneridae</taxon>
        <taxon>Pentapetalae</taxon>
        <taxon>rosids</taxon>
        <taxon>Vitales</taxon>
        <taxon>Vitaceae</taxon>
        <taxon>Viteae</taxon>
        <taxon>Vitis</taxon>
    </lineage>
</organism>
<gene>
    <name evidence="2" type="ORF">PVL29_024901</name>
</gene>
<name>A0AA38YSZ7_VITRO</name>
<reference evidence="2 3" key="1">
    <citation type="journal article" date="2023" name="BMC Biotechnol.">
        <title>Vitis rotundifolia cv Carlos genome sequencing.</title>
        <authorList>
            <person name="Huff M."/>
            <person name="Hulse-Kemp A."/>
            <person name="Scheffler B."/>
            <person name="Youngblood R."/>
            <person name="Simpson S."/>
            <person name="Babiker E."/>
            <person name="Staton M."/>
        </authorList>
    </citation>
    <scope>NUCLEOTIDE SEQUENCE [LARGE SCALE GENOMIC DNA]</scope>
    <source>
        <tissue evidence="2">Leaf</tissue>
    </source>
</reference>
<comment type="caution">
    <text evidence="2">The sequence shown here is derived from an EMBL/GenBank/DDBJ whole genome shotgun (WGS) entry which is preliminary data.</text>
</comment>
<feature type="region of interest" description="Disordered" evidence="1">
    <location>
        <begin position="44"/>
        <end position="82"/>
    </location>
</feature>
<evidence type="ECO:0000313" key="3">
    <source>
        <dbReference type="Proteomes" id="UP001168098"/>
    </source>
</evidence>
<feature type="compositionally biased region" description="Basic residues" evidence="1">
    <location>
        <begin position="44"/>
        <end position="58"/>
    </location>
</feature>
<evidence type="ECO:0000256" key="1">
    <source>
        <dbReference type="SAM" id="MobiDB-lite"/>
    </source>
</evidence>
<evidence type="ECO:0000313" key="2">
    <source>
        <dbReference type="EMBL" id="KAJ9676126.1"/>
    </source>
</evidence>
<sequence>MGRVEEDVTIAMAVVGASAGGDVLAGQGAVERVVACGRRQKQGRRKKLKWERERKKRGSEKNLRELEREPVRSLRVETRLAG</sequence>